<feature type="transmembrane region" description="Helical" evidence="5">
    <location>
        <begin position="32"/>
        <end position="53"/>
    </location>
</feature>
<evidence type="ECO:0000313" key="8">
    <source>
        <dbReference type="Proteomes" id="UP001314903"/>
    </source>
</evidence>
<keyword evidence="4 5" id="KW-0472">Membrane</keyword>
<evidence type="ECO:0000256" key="3">
    <source>
        <dbReference type="ARBA" id="ARBA00022989"/>
    </source>
</evidence>
<evidence type="ECO:0000256" key="5">
    <source>
        <dbReference type="RuleBase" id="RU363032"/>
    </source>
</evidence>
<dbReference type="SUPFAM" id="SSF161098">
    <property type="entry name" value="MetI-like"/>
    <property type="match status" value="1"/>
</dbReference>
<dbReference type="CDD" id="cd06261">
    <property type="entry name" value="TM_PBP2"/>
    <property type="match status" value="1"/>
</dbReference>
<dbReference type="Proteomes" id="UP001314903">
    <property type="component" value="Unassembled WGS sequence"/>
</dbReference>
<dbReference type="InterPro" id="IPR049783">
    <property type="entry name" value="ABC_perm_TupB-like"/>
</dbReference>
<dbReference type="PROSITE" id="PS50928">
    <property type="entry name" value="ABC_TM1"/>
    <property type="match status" value="1"/>
</dbReference>
<evidence type="ECO:0000256" key="2">
    <source>
        <dbReference type="ARBA" id="ARBA00022692"/>
    </source>
</evidence>
<keyword evidence="3 5" id="KW-1133">Transmembrane helix</keyword>
<feature type="domain" description="ABC transmembrane type-1" evidence="6">
    <location>
        <begin position="26"/>
        <end position="222"/>
    </location>
</feature>
<comment type="similarity">
    <text evidence="5">Belongs to the binding-protein-dependent transport system permease family.</text>
</comment>
<keyword evidence="5" id="KW-0813">Transport</keyword>
<feature type="transmembrane region" description="Helical" evidence="5">
    <location>
        <begin position="65"/>
        <end position="86"/>
    </location>
</feature>
<evidence type="ECO:0000256" key="1">
    <source>
        <dbReference type="ARBA" id="ARBA00004141"/>
    </source>
</evidence>
<accession>A0ABS4KHN0</accession>
<evidence type="ECO:0000256" key="4">
    <source>
        <dbReference type="ARBA" id="ARBA00023136"/>
    </source>
</evidence>
<keyword evidence="2 5" id="KW-0812">Transmembrane</keyword>
<dbReference type="NCBIfam" id="NF038017">
    <property type="entry name" value="ABC_perm1"/>
    <property type="match status" value="1"/>
</dbReference>
<dbReference type="Pfam" id="PF00528">
    <property type="entry name" value="BPD_transp_1"/>
    <property type="match status" value="1"/>
</dbReference>
<name>A0ABS4KHN0_9FIRM</name>
<comment type="subcellular location">
    <subcellularLocation>
        <location evidence="5">Cell membrane</location>
        <topology evidence="5">Multi-pass membrane protein</topology>
    </subcellularLocation>
    <subcellularLocation>
        <location evidence="1">Membrane</location>
        <topology evidence="1">Multi-pass membrane protein</topology>
    </subcellularLocation>
</comment>
<evidence type="ECO:0000313" key="7">
    <source>
        <dbReference type="EMBL" id="MBP2027275.1"/>
    </source>
</evidence>
<organism evidence="7 8">
    <name type="scientific">Acetoanaerobium pronyense</name>
    <dbReference type="NCBI Taxonomy" id="1482736"/>
    <lineage>
        <taxon>Bacteria</taxon>
        <taxon>Bacillati</taxon>
        <taxon>Bacillota</taxon>
        <taxon>Clostridia</taxon>
        <taxon>Peptostreptococcales</taxon>
        <taxon>Filifactoraceae</taxon>
        <taxon>Acetoanaerobium</taxon>
    </lineage>
</organism>
<proteinExistence type="inferred from homology"/>
<dbReference type="Gene3D" id="1.10.3720.10">
    <property type="entry name" value="MetI-like"/>
    <property type="match status" value="1"/>
</dbReference>
<feature type="transmembrane region" description="Helical" evidence="5">
    <location>
        <begin position="156"/>
        <end position="181"/>
    </location>
</feature>
<dbReference type="PANTHER" id="PTHR43632">
    <property type="entry name" value="PERMEASE COMPONENT OF TUNGSTATE ABC TRANSPORTER"/>
    <property type="match status" value="1"/>
</dbReference>
<dbReference type="RefSeq" id="WP_209660212.1">
    <property type="nucleotide sequence ID" value="NZ_JAGGLI010000009.1"/>
</dbReference>
<evidence type="ECO:0000259" key="6">
    <source>
        <dbReference type="PROSITE" id="PS50928"/>
    </source>
</evidence>
<dbReference type="InterPro" id="IPR000515">
    <property type="entry name" value="MetI-like"/>
</dbReference>
<gene>
    <name evidence="7" type="ORF">J2Z35_001069</name>
</gene>
<dbReference type="EMBL" id="JAGGLI010000009">
    <property type="protein sequence ID" value="MBP2027275.1"/>
    <property type="molecule type" value="Genomic_DNA"/>
</dbReference>
<dbReference type="PANTHER" id="PTHR43632:SF1">
    <property type="entry name" value="PERMEASE COMPONENT OF TUNGSTATE ABC TRANSPORTER"/>
    <property type="match status" value="1"/>
</dbReference>
<feature type="transmembrane region" description="Helical" evidence="5">
    <location>
        <begin position="98"/>
        <end position="123"/>
    </location>
</feature>
<feature type="transmembrane region" description="Helical" evidence="5">
    <location>
        <begin position="201"/>
        <end position="225"/>
    </location>
</feature>
<reference evidence="7 8" key="1">
    <citation type="submission" date="2021-03" db="EMBL/GenBank/DDBJ databases">
        <title>Genomic Encyclopedia of Type Strains, Phase IV (KMG-IV): sequencing the most valuable type-strain genomes for metagenomic binning, comparative biology and taxonomic classification.</title>
        <authorList>
            <person name="Goeker M."/>
        </authorList>
    </citation>
    <scope>NUCLEOTIDE SEQUENCE [LARGE SCALE GENOMIC DNA]</scope>
    <source>
        <strain evidence="7 8">DSM 27512</strain>
    </source>
</reference>
<comment type="caution">
    <text evidence="7">The sequence shown here is derived from an EMBL/GenBank/DDBJ whole genome shotgun (WGS) entry which is preliminary data.</text>
</comment>
<dbReference type="InterPro" id="IPR035906">
    <property type="entry name" value="MetI-like_sf"/>
</dbReference>
<sequence>MRLIFEGVREAIKLIVSFDKDVMFITWTSLRIAIISTSLAMLFGIPCGMALALKNFPGRKFLISLINTGMAFPPVAIGLWVSIFLWRSGPLGSLQLIYTPSALIIAQFVIAFPMIAGFTVAGIQQLSPKIHIQILSLGATKFQYTLAIIKETKLPIIAAIIAGFGAVISEVGASMMVGGNIKGSTRMLTTATVLEVAKGNFGTAMALTIILMTIAYIVTLLLTLVQQEKRE</sequence>
<keyword evidence="8" id="KW-1185">Reference proteome</keyword>
<protein>
    <submittedName>
        <fullName evidence="7">Tungstate transport system permease protein</fullName>
    </submittedName>
</protein>